<evidence type="ECO:0000313" key="1">
    <source>
        <dbReference type="EMBL" id="GJE97579.1"/>
    </source>
</evidence>
<proteinExistence type="predicted"/>
<dbReference type="SUPFAM" id="SSF81383">
    <property type="entry name" value="F-box domain"/>
    <property type="match status" value="1"/>
</dbReference>
<dbReference type="InterPro" id="IPR036047">
    <property type="entry name" value="F-box-like_dom_sf"/>
</dbReference>
<keyword evidence="2" id="KW-1185">Reference proteome</keyword>
<dbReference type="AlphaFoldDB" id="A0A9P3GQF8"/>
<reference evidence="1 2" key="1">
    <citation type="submission" date="2021-08" db="EMBL/GenBank/DDBJ databases">
        <title>Draft Genome Sequence of Phanerochaete sordida strain YK-624.</title>
        <authorList>
            <person name="Mori T."/>
            <person name="Dohra H."/>
            <person name="Suzuki T."/>
            <person name="Kawagishi H."/>
            <person name="Hirai H."/>
        </authorList>
    </citation>
    <scope>NUCLEOTIDE SEQUENCE [LARGE SCALE GENOMIC DNA]</scope>
    <source>
        <strain evidence="1 2">YK-624</strain>
    </source>
</reference>
<name>A0A9P3GQF8_9APHY</name>
<organism evidence="1 2">
    <name type="scientific">Phanerochaete sordida</name>
    <dbReference type="NCBI Taxonomy" id="48140"/>
    <lineage>
        <taxon>Eukaryota</taxon>
        <taxon>Fungi</taxon>
        <taxon>Dikarya</taxon>
        <taxon>Basidiomycota</taxon>
        <taxon>Agaricomycotina</taxon>
        <taxon>Agaricomycetes</taxon>
        <taxon>Polyporales</taxon>
        <taxon>Phanerochaetaceae</taxon>
        <taxon>Phanerochaete</taxon>
    </lineage>
</organism>
<accession>A0A9P3GQF8</accession>
<evidence type="ECO:0000313" key="2">
    <source>
        <dbReference type="Proteomes" id="UP000703269"/>
    </source>
</evidence>
<dbReference type="EMBL" id="BPQB01000073">
    <property type="protein sequence ID" value="GJE97579.1"/>
    <property type="molecule type" value="Genomic_DNA"/>
</dbReference>
<comment type="caution">
    <text evidence="1">The sequence shown here is derived from an EMBL/GenBank/DDBJ whole genome shotgun (WGS) entry which is preliminary data.</text>
</comment>
<sequence>MNFTNVNVPLELVHQILEELHGDPSSLAACSLVSHVWRPSSQCVLLRDVQRDPQEYVEIVKFLSPNDAASAAPISTYVRNLVLKPKDSPAGHEHPVFLWKIVAITDALPQLKSLQLENMQLFIRRPICANPTTSGLDSLSLVNISSEGTADYVMGTLVAQYKMKNMRISTIRFQNQIPPMAPLRPSVDLSLGLVESLVVRSPVYTGAIVDFFSQGSLKTLSVSCSTELDTQALNSFLAVGKDSLEYLSLQLGKSSVKAPSPSDEDVFRLSLSKCDFLSSLAIRVALPDAAALRVVSQFIKHVPESLQSLSLAIALDSKYTLKSGFLHDFTVGLNTHLAWLDNIAPVKPALRKINWVWNGPRRTRGQRHPVASVSKALEAQLTELVETRFRSLVDQGVLSVNGECAVV</sequence>
<protein>
    <submittedName>
        <fullName evidence="1">F-box protein</fullName>
    </submittedName>
</protein>
<dbReference type="Proteomes" id="UP000703269">
    <property type="component" value="Unassembled WGS sequence"/>
</dbReference>
<gene>
    <name evidence="1" type="ORF">PsYK624_138000</name>
</gene>
<dbReference type="OrthoDB" id="2745898at2759"/>